<evidence type="ECO:0000313" key="1">
    <source>
        <dbReference type="EnsemblPlants" id="AUR62002014-RA:cds"/>
    </source>
</evidence>
<dbReference type="GeneID" id="110717336"/>
<dbReference type="Gramene" id="AUR62002014-RA">
    <property type="protein sequence ID" value="AUR62002014-RA:cds"/>
    <property type="gene ID" value="AUR62002014"/>
</dbReference>
<name>A0A803KSK6_CHEQI</name>
<evidence type="ECO:0000313" key="2">
    <source>
        <dbReference type="Proteomes" id="UP000596660"/>
    </source>
</evidence>
<protein>
    <recommendedName>
        <fullName evidence="3">C2 domain-containing protein</fullName>
    </recommendedName>
</protein>
<organism evidence="1 2">
    <name type="scientific">Chenopodium quinoa</name>
    <name type="common">Quinoa</name>
    <dbReference type="NCBI Taxonomy" id="63459"/>
    <lineage>
        <taxon>Eukaryota</taxon>
        <taxon>Viridiplantae</taxon>
        <taxon>Streptophyta</taxon>
        <taxon>Embryophyta</taxon>
        <taxon>Tracheophyta</taxon>
        <taxon>Spermatophyta</taxon>
        <taxon>Magnoliopsida</taxon>
        <taxon>eudicotyledons</taxon>
        <taxon>Gunneridae</taxon>
        <taxon>Pentapetalae</taxon>
        <taxon>Caryophyllales</taxon>
        <taxon>Chenopodiaceae</taxon>
        <taxon>Chenopodioideae</taxon>
        <taxon>Atripliceae</taxon>
        <taxon>Chenopodium</taxon>
    </lineage>
</organism>
<dbReference type="KEGG" id="cqi:110717336"/>
<dbReference type="RefSeq" id="XP_021751687.1">
    <property type="nucleotide sequence ID" value="XM_021895995.1"/>
</dbReference>
<reference evidence="1" key="1">
    <citation type="journal article" date="2017" name="Nature">
        <title>The genome of Chenopodium quinoa.</title>
        <authorList>
            <person name="Jarvis D.E."/>
            <person name="Ho Y.S."/>
            <person name="Lightfoot D.J."/>
            <person name="Schmoeckel S.M."/>
            <person name="Li B."/>
            <person name="Borm T.J.A."/>
            <person name="Ohyanagi H."/>
            <person name="Mineta K."/>
            <person name="Michell C.T."/>
            <person name="Saber N."/>
            <person name="Kharbatia N.M."/>
            <person name="Rupper R.R."/>
            <person name="Sharp A.R."/>
            <person name="Dally N."/>
            <person name="Boughton B.A."/>
            <person name="Woo Y.H."/>
            <person name="Gao G."/>
            <person name="Schijlen E.G.W.M."/>
            <person name="Guo X."/>
            <person name="Momin A.A."/>
            <person name="Negrao S."/>
            <person name="Al-Babili S."/>
            <person name="Gehring C."/>
            <person name="Roessner U."/>
            <person name="Jung C."/>
            <person name="Murphy K."/>
            <person name="Arold S.T."/>
            <person name="Gojobori T."/>
            <person name="van der Linden C.G."/>
            <person name="van Loo E.N."/>
            <person name="Jellen E.N."/>
            <person name="Maughan P.J."/>
            <person name="Tester M."/>
        </authorList>
    </citation>
    <scope>NUCLEOTIDE SEQUENCE [LARGE SCALE GENOMIC DNA]</scope>
    <source>
        <strain evidence="1">cv. PI 614886</strain>
    </source>
</reference>
<accession>A0A803KSK6</accession>
<evidence type="ECO:0008006" key="3">
    <source>
        <dbReference type="Google" id="ProtNLM"/>
    </source>
</evidence>
<dbReference type="EnsemblPlants" id="AUR62002014-RA">
    <property type="protein sequence ID" value="AUR62002014-RA:cds"/>
    <property type="gene ID" value="AUR62002014"/>
</dbReference>
<dbReference type="Proteomes" id="UP000596660">
    <property type="component" value="Unplaced"/>
</dbReference>
<keyword evidence="2" id="KW-1185">Reference proteome</keyword>
<reference evidence="1" key="2">
    <citation type="submission" date="2021-03" db="UniProtKB">
        <authorList>
            <consortium name="EnsemblPlants"/>
        </authorList>
    </citation>
    <scope>IDENTIFICATION</scope>
</reference>
<sequence>MASSSLTCELKIIGAENIQAKHKGNLFIRCYLSVGSNNRKIQVNTNEISSAHQKDDYIFWDDTFSLECNGSEDSINNLKEASVLFELRWRNTKAFLGKIGGSQLLATAEMFWKNVFDAPKMEFQRWAVMTVNQDGYKLLKTVEDGVKPPALQIAMKVEVPVVSLVSMEEMRKMRRRERMNGWKECGCKSNEGCCSYCVDNELLLIGATLDGF</sequence>
<dbReference type="OMA" id="PNMEFKE"/>
<dbReference type="OrthoDB" id="687396at2759"/>
<proteinExistence type="predicted"/>
<dbReference type="PANTHER" id="PTHR35503:SF2">
    <property type="entry name" value="OS04G0455700 PROTEIN"/>
    <property type="match status" value="1"/>
</dbReference>
<gene>
    <name evidence="1" type="primary">LOC110717336</name>
</gene>
<dbReference type="AlphaFoldDB" id="A0A803KSK6"/>
<dbReference type="PANTHER" id="PTHR35503">
    <property type="entry name" value="OSJNBA0006M15.15 PROTEIN"/>
    <property type="match status" value="1"/>
</dbReference>